<dbReference type="EMBL" id="JACCBS010000003">
    <property type="protein sequence ID" value="NYE58672.1"/>
    <property type="molecule type" value="Genomic_DNA"/>
</dbReference>
<dbReference type="CDD" id="cd06171">
    <property type="entry name" value="Sigma70_r4"/>
    <property type="match status" value="1"/>
</dbReference>
<dbReference type="InterPro" id="IPR014322">
    <property type="entry name" value="RNA_pol_sigma-B/F/G"/>
</dbReference>
<feature type="domain" description="RNA polymerase sigma-70" evidence="7">
    <location>
        <begin position="217"/>
        <end position="243"/>
    </location>
</feature>
<accession>A0ABX2RDI5</accession>
<dbReference type="PANTHER" id="PTHR30385:SF4">
    <property type="entry name" value="RNA POLYMERASE SIGMA-E FACTOR"/>
    <property type="match status" value="1"/>
</dbReference>
<evidence type="ECO:0000313" key="9">
    <source>
        <dbReference type="Proteomes" id="UP000604066"/>
    </source>
</evidence>
<feature type="domain" description="RNA polymerase sigma-70" evidence="6">
    <location>
        <begin position="56"/>
        <end position="69"/>
    </location>
</feature>
<dbReference type="NCBIfam" id="TIGR02980">
    <property type="entry name" value="SigBFG"/>
    <property type="match status" value="1"/>
</dbReference>
<dbReference type="NCBIfam" id="TIGR02937">
    <property type="entry name" value="sigma70-ECF"/>
    <property type="match status" value="1"/>
</dbReference>
<dbReference type="Pfam" id="PF04545">
    <property type="entry name" value="Sigma70_r4"/>
    <property type="match status" value="1"/>
</dbReference>
<dbReference type="InterPro" id="IPR007627">
    <property type="entry name" value="RNA_pol_sigma70_r2"/>
</dbReference>
<comment type="similarity">
    <text evidence="5">Belongs to the sigma-70 factor family.</text>
</comment>
<keyword evidence="3 5" id="KW-0238">DNA-binding</keyword>
<dbReference type="InterPro" id="IPR014284">
    <property type="entry name" value="RNA_pol_sigma-70_dom"/>
</dbReference>
<dbReference type="InterPro" id="IPR014236">
    <property type="entry name" value="RNA_pol_sigma-F"/>
</dbReference>
<reference evidence="8 9" key="1">
    <citation type="submission" date="2020-07" db="EMBL/GenBank/DDBJ databases">
        <title>Genomic Encyclopedia of Type Strains, Phase III (KMG-III): the genomes of soil and plant-associated and newly described type strains.</title>
        <authorList>
            <person name="Whitman W."/>
        </authorList>
    </citation>
    <scope>NUCLEOTIDE SEQUENCE [LARGE SCALE GENOMIC DNA]</scope>
    <source>
        <strain evidence="8 9">DSM 11255</strain>
    </source>
</reference>
<dbReference type="SUPFAM" id="SSF88659">
    <property type="entry name" value="Sigma3 and sigma4 domains of RNA polymerase sigma factors"/>
    <property type="match status" value="2"/>
</dbReference>
<dbReference type="Pfam" id="PF04539">
    <property type="entry name" value="Sigma70_r3"/>
    <property type="match status" value="1"/>
</dbReference>
<evidence type="ECO:0000256" key="3">
    <source>
        <dbReference type="ARBA" id="ARBA00023125"/>
    </source>
</evidence>
<evidence type="ECO:0000313" key="8">
    <source>
        <dbReference type="EMBL" id="NYE58672.1"/>
    </source>
</evidence>
<evidence type="ECO:0000259" key="7">
    <source>
        <dbReference type="PROSITE" id="PS00716"/>
    </source>
</evidence>
<keyword evidence="2 5" id="KW-0731">Sigma factor</keyword>
<dbReference type="PIRSF" id="PIRSF000770">
    <property type="entry name" value="RNA_pol_sigma-SigE/K"/>
    <property type="match status" value="1"/>
</dbReference>
<gene>
    <name evidence="8" type="ORF">HDG70_002423</name>
</gene>
<dbReference type="PRINTS" id="PR00046">
    <property type="entry name" value="SIGMA70FCT"/>
</dbReference>
<keyword evidence="4 5" id="KW-0804">Transcription</keyword>
<evidence type="ECO:0000256" key="5">
    <source>
        <dbReference type="RuleBase" id="RU362124"/>
    </source>
</evidence>
<dbReference type="InterPro" id="IPR036388">
    <property type="entry name" value="WH-like_DNA-bd_sf"/>
</dbReference>
<dbReference type="PROSITE" id="PS00715">
    <property type="entry name" value="SIGMA70_1"/>
    <property type="match status" value="1"/>
</dbReference>
<dbReference type="InterPro" id="IPR007624">
    <property type="entry name" value="RNA_pol_sigma70_r3"/>
</dbReference>
<dbReference type="PANTHER" id="PTHR30385">
    <property type="entry name" value="SIGMA FACTOR F FLAGELLAR"/>
    <property type="match status" value="1"/>
</dbReference>
<proteinExistence type="inferred from homology"/>
<dbReference type="NCBIfam" id="NF004052">
    <property type="entry name" value="PRK05572.1"/>
    <property type="match status" value="1"/>
</dbReference>
<dbReference type="RefSeq" id="WP_034541638.1">
    <property type="nucleotide sequence ID" value="NZ_ATYG01000011.1"/>
</dbReference>
<protein>
    <recommendedName>
        <fullName evidence="5">RNA polymerase sigma factor</fullName>
    </recommendedName>
</protein>
<evidence type="ECO:0000256" key="4">
    <source>
        <dbReference type="ARBA" id="ARBA00023163"/>
    </source>
</evidence>
<dbReference type="Gene3D" id="1.20.120.1810">
    <property type="match status" value="1"/>
</dbReference>
<dbReference type="Gene3D" id="1.10.10.10">
    <property type="entry name" value="Winged helix-like DNA-binding domain superfamily/Winged helix DNA-binding domain"/>
    <property type="match status" value="2"/>
</dbReference>
<dbReference type="PROSITE" id="PS00716">
    <property type="entry name" value="SIGMA70_2"/>
    <property type="match status" value="1"/>
</dbReference>
<dbReference type="InterPro" id="IPR000943">
    <property type="entry name" value="RNA_pol_sigma70"/>
</dbReference>
<comment type="caution">
    <text evidence="8">The sequence shown here is derived from an EMBL/GenBank/DDBJ whole genome shotgun (WGS) entry which is preliminary data.</text>
</comment>
<keyword evidence="9" id="KW-1185">Reference proteome</keyword>
<dbReference type="InterPro" id="IPR013325">
    <property type="entry name" value="RNA_pol_sigma_r2"/>
</dbReference>
<comment type="function">
    <text evidence="5">Sigma factors are initiation factors that promote the attachment of RNA polymerase to specific initiation sites and are then released.</text>
</comment>
<dbReference type="InterPro" id="IPR007630">
    <property type="entry name" value="RNA_pol_sigma70_r4"/>
</dbReference>
<dbReference type="Pfam" id="PF04542">
    <property type="entry name" value="Sigma70_r2"/>
    <property type="match status" value="1"/>
</dbReference>
<keyword evidence="1 5" id="KW-0805">Transcription regulation</keyword>
<organism evidence="8 9">
    <name type="scientific">Carboxydothermus ferrireducens DSM 11255</name>
    <dbReference type="NCBI Taxonomy" id="1119529"/>
    <lineage>
        <taxon>Bacteria</taxon>
        <taxon>Bacillati</taxon>
        <taxon>Bacillota</taxon>
        <taxon>Clostridia</taxon>
        <taxon>Thermoanaerobacterales</taxon>
        <taxon>Thermoanaerobacteraceae</taxon>
        <taxon>Carboxydothermus</taxon>
    </lineage>
</organism>
<evidence type="ECO:0000256" key="1">
    <source>
        <dbReference type="ARBA" id="ARBA00023015"/>
    </source>
</evidence>
<dbReference type="NCBIfam" id="TIGR02885">
    <property type="entry name" value="spore_sigF"/>
    <property type="match status" value="1"/>
</dbReference>
<dbReference type="InterPro" id="IPR013324">
    <property type="entry name" value="RNA_pol_sigma_r3/r4-like"/>
</dbReference>
<name>A0ABX2RDI5_9THEO</name>
<evidence type="ECO:0000259" key="6">
    <source>
        <dbReference type="PROSITE" id="PS00715"/>
    </source>
</evidence>
<dbReference type="SUPFAM" id="SSF88946">
    <property type="entry name" value="Sigma2 domain of RNA polymerase sigma factors"/>
    <property type="match status" value="1"/>
</dbReference>
<sequence>MNLPRFPRLGEQEIKELIEKAHKGDVAAREKLINCNLKLVFKVVERFLHRGYEVEDLFQIGTIGLIKAIDKFDLKQQVKFSTYAVPMIVGEIRRFLRDDQPIRISRSTKELGVKILKEKEALTVKLGREPTIAELEETLGYSREAIVEALEAGQSLASLFETVHQDDGDPIYLLDQIKQEGDEEQTLLENISIKEVLSKLEPRERYILINRFFKEKTQMEIARTLGISQVQVSRLERQALLKLKRYLNES</sequence>
<dbReference type="Proteomes" id="UP000604066">
    <property type="component" value="Unassembled WGS sequence"/>
</dbReference>
<evidence type="ECO:0000256" key="2">
    <source>
        <dbReference type="ARBA" id="ARBA00023082"/>
    </source>
</evidence>